<keyword evidence="6" id="KW-1185">Reference proteome</keyword>
<dbReference type="GO" id="GO:0003700">
    <property type="term" value="F:DNA-binding transcription factor activity"/>
    <property type="evidence" value="ECO:0007669"/>
    <property type="project" value="TreeGrafter"/>
</dbReference>
<dbReference type="PROSITE" id="PS50977">
    <property type="entry name" value="HTH_TETR_2"/>
    <property type="match status" value="1"/>
</dbReference>
<dbReference type="InterPro" id="IPR015292">
    <property type="entry name" value="Tscrpt_reg_YbiH_C"/>
</dbReference>
<feature type="domain" description="HTH tetR-type" evidence="4">
    <location>
        <begin position="8"/>
        <end position="68"/>
    </location>
</feature>
<dbReference type="RefSeq" id="WP_349245317.1">
    <property type="nucleotide sequence ID" value="NZ_JASCXX010000014.1"/>
</dbReference>
<dbReference type="Proteomes" id="UP001431776">
    <property type="component" value="Unassembled WGS sequence"/>
</dbReference>
<feature type="DNA-binding region" description="H-T-H motif" evidence="2">
    <location>
        <begin position="31"/>
        <end position="50"/>
    </location>
</feature>
<dbReference type="Gene3D" id="1.10.10.60">
    <property type="entry name" value="Homeodomain-like"/>
    <property type="match status" value="1"/>
</dbReference>
<dbReference type="Pfam" id="PF09209">
    <property type="entry name" value="CecR_C"/>
    <property type="match status" value="1"/>
</dbReference>
<evidence type="ECO:0000313" key="5">
    <source>
        <dbReference type="EMBL" id="MDI6449907.1"/>
    </source>
</evidence>
<dbReference type="GO" id="GO:0000976">
    <property type="term" value="F:transcription cis-regulatory region binding"/>
    <property type="evidence" value="ECO:0007669"/>
    <property type="project" value="TreeGrafter"/>
</dbReference>
<proteinExistence type="predicted"/>
<evidence type="ECO:0000313" key="6">
    <source>
        <dbReference type="Proteomes" id="UP001431776"/>
    </source>
</evidence>
<dbReference type="SUPFAM" id="SSF46689">
    <property type="entry name" value="Homeodomain-like"/>
    <property type="match status" value="1"/>
</dbReference>
<dbReference type="PANTHER" id="PTHR30055:SF235">
    <property type="entry name" value="TRANSCRIPTIONAL REGULATORY PROTEIN"/>
    <property type="match status" value="1"/>
</dbReference>
<dbReference type="InterPro" id="IPR001647">
    <property type="entry name" value="HTH_TetR"/>
</dbReference>
<keyword evidence="1 2" id="KW-0238">DNA-binding</keyword>
<dbReference type="PROSITE" id="PS01081">
    <property type="entry name" value="HTH_TETR_1"/>
    <property type="match status" value="1"/>
</dbReference>
<dbReference type="AlphaFoldDB" id="A0AAW6TZW8"/>
<dbReference type="Pfam" id="PF00440">
    <property type="entry name" value="TetR_N"/>
    <property type="match status" value="1"/>
</dbReference>
<dbReference type="PRINTS" id="PR00455">
    <property type="entry name" value="HTHTETR"/>
</dbReference>
<reference evidence="5" key="1">
    <citation type="submission" date="2023-05" db="EMBL/GenBank/DDBJ databases">
        <title>Anaerotaeda fermentans gen. nov., sp. nov., a novel anaerobic planctomycete of the new family within the order Sedimentisphaerales isolated from Taman Peninsula, Russia.</title>
        <authorList>
            <person name="Khomyakova M.A."/>
            <person name="Merkel A.Y."/>
            <person name="Slobodkin A.I."/>
        </authorList>
    </citation>
    <scope>NUCLEOTIDE SEQUENCE</scope>
    <source>
        <strain evidence="5">M17dextr</strain>
    </source>
</reference>
<evidence type="ECO:0000259" key="4">
    <source>
        <dbReference type="PROSITE" id="PS50977"/>
    </source>
</evidence>
<dbReference type="EMBL" id="JASCXX010000014">
    <property type="protein sequence ID" value="MDI6449907.1"/>
    <property type="molecule type" value="Genomic_DNA"/>
</dbReference>
<organism evidence="5 6">
    <name type="scientific">Anaerobaca lacustris</name>
    <dbReference type="NCBI Taxonomy" id="3044600"/>
    <lineage>
        <taxon>Bacteria</taxon>
        <taxon>Pseudomonadati</taxon>
        <taxon>Planctomycetota</taxon>
        <taxon>Phycisphaerae</taxon>
        <taxon>Sedimentisphaerales</taxon>
        <taxon>Anaerobacaceae</taxon>
        <taxon>Anaerobaca</taxon>
    </lineage>
</organism>
<gene>
    <name evidence="5" type="ORF">QJ522_12685</name>
</gene>
<accession>A0AAW6TZW8</accession>
<evidence type="ECO:0000256" key="3">
    <source>
        <dbReference type="SAM" id="MobiDB-lite"/>
    </source>
</evidence>
<feature type="region of interest" description="Disordered" evidence="3">
    <location>
        <begin position="214"/>
        <end position="249"/>
    </location>
</feature>
<dbReference type="InterPro" id="IPR009057">
    <property type="entry name" value="Homeodomain-like_sf"/>
</dbReference>
<name>A0AAW6TZW8_9BACT</name>
<dbReference type="InterPro" id="IPR036271">
    <property type="entry name" value="Tet_transcr_reg_TetR-rel_C_sf"/>
</dbReference>
<dbReference type="InterPro" id="IPR023772">
    <property type="entry name" value="DNA-bd_HTH_TetR-type_CS"/>
</dbReference>
<dbReference type="Gene3D" id="1.10.357.10">
    <property type="entry name" value="Tetracycline Repressor, domain 2"/>
    <property type="match status" value="1"/>
</dbReference>
<sequence>MARRRDGIETRSRILAVAQEVFAEKGYREATVEDICSRAKSNIAAINYHFGSKEELYAQVWRKAFDEANEAYPPEGGLGPDAPAEDRLRGTIHSLVGKLVDRGRIGHSGKLLLREMMNPTEVIERVKDDALRPMQERMRRLMKEMLGPGASDEQIHLCGMSVVHQCLAIGIRLFSGKIPPHVRFDAPTDQLVKTLTDHIARFSLAGIRTIRQDIESGPDQMPERESRMADSSSVMGSRSARPCVGINPK</sequence>
<dbReference type="InterPro" id="IPR050109">
    <property type="entry name" value="HTH-type_TetR-like_transc_reg"/>
</dbReference>
<protein>
    <submittedName>
        <fullName evidence="5">CerR family C-terminal domain-containing protein</fullName>
    </submittedName>
</protein>
<comment type="caution">
    <text evidence="5">The sequence shown here is derived from an EMBL/GenBank/DDBJ whole genome shotgun (WGS) entry which is preliminary data.</text>
</comment>
<evidence type="ECO:0000256" key="2">
    <source>
        <dbReference type="PROSITE-ProRule" id="PRU00335"/>
    </source>
</evidence>
<dbReference type="SUPFAM" id="SSF48498">
    <property type="entry name" value="Tetracyclin repressor-like, C-terminal domain"/>
    <property type="match status" value="1"/>
</dbReference>
<dbReference type="PANTHER" id="PTHR30055">
    <property type="entry name" value="HTH-TYPE TRANSCRIPTIONAL REGULATOR RUTR"/>
    <property type="match status" value="1"/>
</dbReference>
<evidence type="ECO:0000256" key="1">
    <source>
        <dbReference type="ARBA" id="ARBA00023125"/>
    </source>
</evidence>